<feature type="domain" description="N-acetyltransferase" evidence="3">
    <location>
        <begin position="1"/>
        <end position="144"/>
    </location>
</feature>
<dbReference type="RefSeq" id="WP_147031017.1">
    <property type="nucleotide sequence ID" value="NZ_CP042436.1"/>
</dbReference>
<gene>
    <name evidence="4" type="ORF">FRZ54_07515</name>
</gene>
<dbReference type="InterPro" id="IPR050832">
    <property type="entry name" value="Bact_Acetyltransf"/>
</dbReference>
<dbReference type="InterPro" id="IPR000182">
    <property type="entry name" value="GNAT_dom"/>
</dbReference>
<dbReference type="Pfam" id="PF00583">
    <property type="entry name" value="Acetyltransf_1"/>
    <property type="match status" value="1"/>
</dbReference>
<evidence type="ECO:0000313" key="4">
    <source>
        <dbReference type="EMBL" id="QEC62440.1"/>
    </source>
</evidence>
<evidence type="ECO:0000259" key="3">
    <source>
        <dbReference type="PROSITE" id="PS51186"/>
    </source>
</evidence>
<evidence type="ECO:0000256" key="1">
    <source>
        <dbReference type="ARBA" id="ARBA00022679"/>
    </source>
</evidence>
<keyword evidence="2" id="KW-0012">Acyltransferase</keyword>
<dbReference type="InterPro" id="IPR016181">
    <property type="entry name" value="Acyl_CoA_acyltransferase"/>
</dbReference>
<dbReference type="PROSITE" id="PS51186">
    <property type="entry name" value="GNAT"/>
    <property type="match status" value="1"/>
</dbReference>
<dbReference type="SUPFAM" id="SSF55729">
    <property type="entry name" value="Acyl-CoA N-acyltransferases (Nat)"/>
    <property type="match status" value="1"/>
</dbReference>
<dbReference type="EMBL" id="CP042436">
    <property type="protein sequence ID" value="QEC62440.1"/>
    <property type="molecule type" value="Genomic_DNA"/>
</dbReference>
<evidence type="ECO:0000256" key="2">
    <source>
        <dbReference type="ARBA" id="ARBA00023315"/>
    </source>
</evidence>
<dbReference type="OrthoDB" id="9792929at2"/>
<dbReference type="KEGG" id="mgin:FRZ54_07515"/>
<dbReference type="Proteomes" id="UP000321479">
    <property type="component" value="Chromosome"/>
</dbReference>
<name>A0A5B8UTK5_9SPHI</name>
<dbReference type="PANTHER" id="PTHR43877">
    <property type="entry name" value="AMINOALKYLPHOSPHONATE N-ACETYLTRANSFERASE-RELATED-RELATED"/>
    <property type="match status" value="1"/>
</dbReference>
<dbReference type="Gene3D" id="3.40.630.30">
    <property type="match status" value="1"/>
</dbReference>
<evidence type="ECO:0000313" key="5">
    <source>
        <dbReference type="Proteomes" id="UP000321479"/>
    </source>
</evidence>
<dbReference type="PIRSF" id="PIRSF037663">
    <property type="entry name" value="Acetyltransf_GNAT_prd"/>
    <property type="match status" value="1"/>
</dbReference>
<dbReference type="InterPro" id="IPR017255">
    <property type="entry name" value="AcTrfase_GNAT_prd"/>
</dbReference>
<accession>A0A5B8UTK5</accession>
<protein>
    <submittedName>
        <fullName evidence="4">GNAT family N-acetyltransferase</fullName>
    </submittedName>
</protein>
<sequence>MTIRNATYHDAPAIKALLKVLGYESRMSMLIHQLETMFDKNDHQVFVCERRGEIVGFASVHFLPQLAFDGGVAIISYLSVDDSLKGQGVDKALERYISEQAILKKCERIQVHLSEWRAAEQKFYEQQGYQEYPKYFTKRLVYAE</sequence>
<keyword evidence="5" id="KW-1185">Reference proteome</keyword>
<dbReference type="GO" id="GO:0016747">
    <property type="term" value="F:acyltransferase activity, transferring groups other than amino-acyl groups"/>
    <property type="evidence" value="ECO:0007669"/>
    <property type="project" value="InterPro"/>
</dbReference>
<organism evidence="4 5">
    <name type="scientific">Mucilaginibacter ginsenosidivorans</name>
    <dbReference type="NCBI Taxonomy" id="398053"/>
    <lineage>
        <taxon>Bacteria</taxon>
        <taxon>Pseudomonadati</taxon>
        <taxon>Bacteroidota</taxon>
        <taxon>Sphingobacteriia</taxon>
        <taxon>Sphingobacteriales</taxon>
        <taxon>Sphingobacteriaceae</taxon>
        <taxon>Mucilaginibacter</taxon>
    </lineage>
</organism>
<keyword evidence="1 4" id="KW-0808">Transferase</keyword>
<dbReference type="AlphaFoldDB" id="A0A5B8UTK5"/>
<proteinExistence type="predicted"/>
<dbReference type="CDD" id="cd04301">
    <property type="entry name" value="NAT_SF"/>
    <property type="match status" value="1"/>
</dbReference>
<reference evidence="4 5" key="1">
    <citation type="journal article" date="2017" name="Curr. Microbiol.">
        <title>Mucilaginibacter ginsenosidivorans sp. nov., Isolated from Soil of Ginseng Field.</title>
        <authorList>
            <person name="Kim M.M."/>
            <person name="Siddiqi M.Z."/>
            <person name="Im W.T."/>
        </authorList>
    </citation>
    <scope>NUCLEOTIDE SEQUENCE [LARGE SCALE GENOMIC DNA]</scope>
    <source>
        <strain evidence="4 5">Gsoil 3017</strain>
    </source>
</reference>